<dbReference type="PROSITE" id="PS50162">
    <property type="entry name" value="RECA_2"/>
    <property type="match status" value="1"/>
</dbReference>
<feature type="compositionally biased region" description="Basic and acidic residues" evidence="3">
    <location>
        <begin position="353"/>
        <end position="363"/>
    </location>
</feature>
<feature type="region of interest" description="Disordered" evidence="3">
    <location>
        <begin position="353"/>
        <end position="373"/>
    </location>
</feature>
<dbReference type="GO" id="GO:0007131">
    <property type="term" value="P:reciprocal meiotic recombination"/>
    <property type="evidence" value="ECO:0007669"/>
    <property type="project" value="TreeGrafter"/>
</dbReference>
<dbReference type="AlphaFoldDB" id="A0AAD5DV44"/>
<dbReference type="GO" id="GO:0005657">
    <property type="term" value="C:replication fork"/>
    <property type="evidence" value="ECO:0007669"/>
    <property type="project" value="TreeGrafter"/>
</dbReference>
<gene>
    <name evidence="5" type="ORF">COHA_003616</name>
</gene>
<comment type="caution">
    <text evidence="5">The sequence shown here is derived from an EMBL/GenBank/DDBJ whole genome shotgun (WGS) entry which is preliminary data.</text>
</comment>
<keyword evidence="6" id="KW-1185">Reference proteome</keyword>
<name>A0AAD5DV44_9CHLO</name>
<feature type="compositionally biased region" description="Low complexity" evidence="3">
    <location>
        <begin position="255"/>
        <end position="284"/>
    </location>
</feature>
<keyword evidence="2" id="KW-0539">Nucleus</keyword>
<dbReference type="PANTHER" id="PTHR46457">
    <property type="entry name" value="DNA REPAIR PROTEIN RAD51 HOMOLOG 4"/>
    <property type="match status" value="1"/>
</dbReference>
<evidence type="ECO:0000256" key="3">
    <source>
        <dbReference type="SAM" id="MobiDB-lite"/>
    </source>
</evidence>
<dbReference type="InterPro" id="IPR051988">
    <property type="entry name" value="HRR_RAD51_Paralog"/>
</dbReference>
<evidence type="ECO:0000313" key="6">
    <source>
        <dbReference type="Proteomes" id="UP001205105"/>
    </source>
</evidence>
<dbReference type="SUPFAM" id="SSF52540">
    <property type="entry name" value="P-loop containing nucleoside triphosphate hydrolases"/>
    <property type="match status" value="1"/>
</dbReference>
<evidence type="ECO:0000256" key="2">
    <source>
        <dbReference type="ARBA" id="ARBA00023242"/>
    </source>
</evidence>
<dbReference type="GO" id="GO:0000400">
    <property type="term" value="F:four-way junction DNA binding"/>
    <property type="evidence" value="ECO:0007669"/>
    <property type="project" value="TreeGrafter"/>
</dbReference>
<feature type="compositionally biased region" description="Low complexity" evidence="3">
    <location>
        <begin position="233"/>
        <end position="245"/>
    </location>
</feature>
<feature type="domain" description="RecA family profile 1" evidence="4">
    <location>
        <begin position="143"/>
        <end position="349"/>
    </location>
</feature>
<dbReference type="InterPro" id="IPR020588">
    <property type="entry name" value="RecA_ATP-bd"/>
</dbReference>
<protein>
    <recommendedName>
        <fullName evidence="4">RecA family profile 1 domain-containing protein</fullName>
    </recommendedName>
</protein>
<dbReference type="GO" id="GO:0140664">
    <property type="term" value="F:ATP-dependent DNA damage sensor activity"/>
    <property type="evidence" value="ECO:0007669"/>
    <property type="project" value="InterPro"/>
</dbReference>
<dbReference type="GO" id="GO:0042148">
    <property type="term" value="P:DNA strand invasion"/>
    <property type="evidence" value="ECO:0007669"/>
    <property type="project" value="TreeGrafter"/>
</dbReference>
<dbReference type="InterPro" id="IPR027417">
    <property type="entry name" value="P-loop_NTPase"/>
</dbReference>
<feature type="region of interest" description="Disordered" evidence="3">
    <location>
        <begin position="233"/>
        <end position="284"/>
    </location>
</feature>
<sequence length="432" mass="45212">MSRVPKTVEAYLTATNVDALEAEGELLPHEAQALEALRAAAAAAAPPVLSGTDLYLQLAASKLLSTGCEAIDEHLLRGGLRPGQLVEVCGESGELAAGSSPQMPMPLELQLLRQPSHSIHALKHARNWGFLAVCANTCPYGPFAPTASGKTQLCLTAAATAARQAKRVVYIDTSNALRGKRLQQVVESLPPLAPQADQPTAADPLKFVEVRRCYDVHSLLQALDELLSHQAQQVQQAQQAQRAPQNSGGPAPNDQQNPGQDVQQQQQQQQPAAAMTAAPTAAGGARRRLEDLPIELLIIDSLSALITPVLGGGAGQHSQGHALLAAAATSLKAFAAGPGLPAVVVTNHMVGGSDERRHEKRPAMGESWRNQPHSRIQLCKGPPGSASEQQCTAVLRASPLLPPGISVPYTLGTAGVAAGPEAAEVQPQPMQL</sequence>
<dbReference type="Gene3D" id="3.40.50.300">
    <property type="entry name" value="P-loop containing nucleotide triphosphate hydrolases"/>
    <property type="match status" value="2"/>
</dbReference>
<dbReference type="GO" id="GO:0003697">
    <property type="term" value="F:single-stranded DNA binding"/>
    <property type="evidence" value="ECO:0007669"/>
    <property type="project" value="TreeGrafter"/>
</dbReference>
<dbReference type="EMBL" id="JADXDR010000049">
    <property type="protein sequence ID" value="KAI7842685.1"/>
    <property type="molecule type" value="Genomic_DNA"/>
</dbReference>
<evidence type="ECO:0000313" key="5">
    <source>
        <dbReference type="EMBL" id="KAI7842685.1"/>
    </source>
</evidence>
<dbReference type="GO" id="GO:0000723">
    <property type="term" value="P:telomere maintenance"/>
    <property type="evidence" value="ECO:0007669"/>
    <property type="project" value="TreeGrafter"/>
</dbReference>
<dbReference type="Proteomes" id="UP001205105">
    <property type="component" value="Unassembled WGS sequence"/>
</dbReference>
<dbReference type="GO" id="GO:0005815">
    <property type="term" value="C:microtubule organizing center"/>
    <property type="evidence" value="ECO:0007669"/>
    <property type="project" value="TreeGrafter"/>
</dbReference>
<reference evidence="5" key="1">
    <citation type="submission" date="2020-11" db="EMBL/GenBank/DDBJ databases">
        <title>Chlorella ohadii genome sequencing and assembly.</title>
        <authorList>
            <person name="Murik O."/>
            <person name="Treves H."/>
            <person name="Kedem I."/>
            <person name="Shotland Y."/>
            <person name="Kaplan A."/>
        </authorList>
    </citation>
    <scope>NUCLEOTIDE SEQUENCE</scope>
    <source>
        <strain evidence="5">1</strain>
    </source>
</reference>
<evidence type="ECO:0000256" key="1">
    <source>
        <dbReference type="ARBA" id="ARBA00004123"/>
    </source>
</evidence>
<organism evidence="5 6">
    <name type="scientific">Chlorella ohadii</name>
    <dbReference type="NCBI Taxonomy" id="2649997"/>
    <lineage>
        <taxon>Eukaryota</taxon>
        <taxon>Viridiplantae</taxon>
        <taxon>Chlorophyta</taxon>
        <taxon>core chlorophytes</taxon>
        <taxon>Trebouxiophyceae</taxon>
        <taxon>Chlorellales</taxon>
        <taxon>Chlorellaceae</taxon>
        <taxon>Chlorella clade</taxon>
        <taxon>Chlorella</taxon>
    </lineage>
</organism>
<dbReference type="PANTHER" id="PTHR46457:SF1">
    <property type="entry name" value="DNA REPAIR PROTEIN RAD51 HOMOLOG 4"/>
    <property type="match status" value="1"/>
</dbReference>
<dbReference type="GO" id="GO:0005524">
    <property type="term" value="F:ATP binding"/>
    <property type="evidence" value="ECO:0007669"/>
    <property type="project" value="InterPro"/>
</dbReference>
<evidence type="ECO:0000259" key="4">
    <source>
        <dbReference type="PROSITE" id="PS50162"/>
    </source>
</evidence>
<dbReference type="GO" id="GO:0033063">
    <property type="term" value="C:Rad51B-Rad51C-Rad51D-XRCC2 complex"/>
    <property type="evidence" value="ECO:0007669"/>
    <property type="project" value="TreeGrafter"/>
</dbReference>
<comment type="subcellular location">
    <subcellularLocation>
        <location evidence="1">Nucleus</location>
    </subcellularLocation>
</comment>
<proteinExistence type="predicted"/>
<dbReference type="GO" id="GO:0000724">
    <property type="term" value="P:double-strand break repair via homologous recombination"/>
    <property type="evidence" value="ECO:0007669"/>
    <property type="project" value="TreeGrafter"/>
</dbReference>
<accession>A0AAD5DV44</accession>